<dbReference type="Gene3D" id="3.90.420.10">
    <property type="entry name" value="Oxidoreductase, molybdopterin-binding domain"/>
    <property type="match status" value="1"/>
</dbReference>
<accession>A0ABX1XZT7</accession>
<dbReference type="CDD" id="cd02110">
    <property type="entry name" value="SO_family_Moco_dimer"/>
    <property type="match status" value="1"/>
</dbReference>
<evidence type="ECO:0000259" key="5">
    <source>
        <dbReference type="Pfam" id="PF00174"/>
    </source>
</evidence>
<keyword evidence="3" id="KW-0479">Metal-binding</keyword>
<dbReference type="InterPro" id="IPR036374">
    <property type="entry name" value="OxRdtase_Mopterin-bd_sf"/>
</dbReference>
<evidence type="ECO:0000256" key="4">
    <source>
        <dbReference type="ARBA" id="ARBA00023002"/>
    </source>
</evidence>
<dbReference type="Gene3D" id="2.60.40.650">
    <property type="match status" value="1"/>
</dbReference>
<dbReference type="InterPro" id="IPR000572">
    <property type="entry name" value="OxRdtase_Mopterin-bd_dom"/>
</dbReference>
<evidence type="ECO:0000259" key="6">
    <source>
        <dbReference type="Pfam" id="PF03404"/>
    </source>
</evidence>
<organism evidence="7 8">
    <name type="scientific">Paenibacillus phytorum</name>
    <dbReference type="NCBI Taxonomy" id="2654977"/>
    <lineage>
        <taxon>Bacteria</taxon>
        <taxon>Bacillati</taxon>
        <taxon>Bacillota</taxon>
        <taxon>Bacilli</taxon>
        <taxon>Bacillales</taxon>
        <taxon>Paenibacillaceae</taxon>
        <taxon>Paenibacillus</taxon>
    </lineage>
</organism>
<dbReference type="InterPro" id="IPR014756">
    <property type="entry name" value="Ig_E-set"/>
</dbReference>
<evidence type="ECO:0000313" key="8">
    <source>
        <dbReference type="Proteomes" id="UP000616779"/>
    </source>
</evidence>
<keyword evidence="2" id="KW-0500">Molybdenum</keyword>
<evidence type="ECO:0000256" key="1">
    <source>
        <dbReference type="ARBA" id="ARBA00001924"/>
    </source>
</evidence>
<name>A0ABX1XZT7_9BACL</name>
<dbReference type="Pfam" id="PF03404">
    <property type="entry name" value="Mo-co_dimer"/>
    <property type="match status" value="1"/>
</dbReference>
<protein>
    <submittedName>
        <fullName evidence="7">Molybdopterin-dependent oxidoreductase</fullName>
    </submittedName>
</protein>
<dbReference type="Proteomes" id="UP000616779">
    <property type="component" value="Unassembled WGS sequence"/>
</dbReference>
<dbReference type="InterPro" id="IPR008335">
    <property type="entry name" value="Mopterin_OxRdtase_euk"/>
</dbReference>
<comment type="cofactor">
    <cofactor evidence="1">
        <name>Mo-molybdopterin</name>
        <dbReference type="ChEBI" id="CHEBI:71302"/>
    </cofactor>
</comment>
<dbReference type="InterPro" id="IPR005066">
    <property type="entry name" value="MoCF_OxRdtse_dimer"/>
</dbReference>
<dbReference type="SUPFAM" id="SSF81296">
    <property type="entry name" value="E set domains"/>
    <property type="match status" value="1"/>
</dbReference>
<reference evidence="7 8" key="1">
    <citation type="submission" date="2019-10" db="EMBL/GenBank/DDBJ databases">
        <title>Description of Paenibacillus terrestris sp. nov.</title>
        <authorList>
            <person name="Carlier A."/>
            <person name="Qi S."/>
        </authorList>
    </citation>
    <scope>NUCLEOTIDE SEQUENCE [LARGE SCALE GENOMIC DNA]</scope>
    <source>
        <strain evidence="7 8">LMG 31458</strain>
    </source>
</reference>
<comment type="caution">
    <text evidence="7">The sequence shown here is derived from an EMBL/GenBank/DDBJ whole genome shotgun (WGS) entry which is preliminary data.</text>
</comment>
<gene>
    <name evidence="7" type="ORF">GC098_22470</name>
</gene>
<dbReference type="PRINTS" id="PR00407">
    <property type="entry name" value="EUMOPTERIN"/>
</dbReference>
<evidence type="ECO:0000256" key="3">
    <source>
        <dbReference type="ARBA" id="ARBA00022723"/>
    </source>
</evidence>
<dbReference type="PANTHER" id="PTHR19372:SF7">
    <property type="entry name" value="SULFITE OXIDASE, MITOCHONDRIAL"/>
    <property type="match status" value="1"/>
</dbReference>
<keyword evidence="4" id="KW-0560">Oxidoreductase</keyword>
<feature type="domain" description="Oxidoreductase molybdopterin-binding" evidence="5">
    <location>
        <begin position="42"/>
        <end position="215"/>
    </location>
</feature>
<feature type="domain" description="Moybdenum cofactor oxidoreductase dimerisation" evidence="6">
    <location>
        <begin position="237"/>
        <end position="349"/>
    </location>
</feature>
<dbReference type="RefSeq" id="WP_171645526.1">
    <property type="nucleotide sequence ID" value="NZ_WHOA01000148.1"/>
</dbReference>
<dbReference type="SUPFAM" id="SSF56524">
    <property type="entry name" value="Oxidoreductase molybdopterin-binding domain"/>
    <property type="match status" value="1"/>
</dbReference>
<dbReference type="EMBL" id="WHOA01000148">
    <property type="protein sequence ID" value="NOU74128.1"/>
    <property type="molecule type" value="Genomic_DNA"/>
</dbReference>
<proteinExistence type="predicted"/>
<dbReference type="PANTHER" id="PTHR19372">
    <property type="entry name" value="SULFITE REDUCTASE"/>
    <property type="match status" value="1"/>
</dbReference>
<evidence type="ECO:0000313" key="7">
    <source>
        <dbReference type="EMBL" id="NOU74128.1"/>
    </source>
</evidence>
<dbReference type="Pfam" id="PF00174">
    <property type="entry name" value="Oxidored_molyb"/>
    <property type="match status" value="1"/>
</dbReference>
<evidence type="ECO:0000256" key="2">
    <source>
        <dbReference type="ARBA" id="ARBA00022505"/>
    </source>
</evidence>
<keyword evidence="8" id="KW-1185">Reference proteome</keyword>
<sequence>MVKLLYSPHLITRRIMPENQEFPMLALSSRVTPEHLFYIRNHFPYPNVDMRTWGLSIEGCVNKPIHFRYHDLLKMPQVTLPVTLECVGDKRSFFQPKTRGEQWGLGAISHAVWTGVRLQDLLYAAEVRRNAREVTFEGMDKGVRTDMPGVFSYTRSLSLEQALHPDTIVALYMNGKPLPFRHGYPARLIVPGWYGMASVKWLHRIVVIEEHFQGPFQVVDYVFDRKPLTPSASEPVTTIRLNSTIAGPTDQEVLAKGENWVWGIAISGSDPVVLVEISTDNGNTWHAATWLEQQETYSWRRWCWKWTVTESGTYDIKVRAKDAAGNTQSEMADWNVKGYGYNAIQHIRVYVD</sequence>